<dbReference type="EC" id="3.4.21.107" evidence="3"/>
<dbReference type="Gene3D" id="2.40.10.120">
    <property type="match status" value="1"/>
</dbReference>
<dbReference type="Proteomes" id="UP000075670">
    <property type="component" value="Unassembled WGS sequence"/>
</dbReference>
<evidence type="ECO:0000256" key="2">
    <source>
        <dbReference type="ARBA" id="ARBA00022801"/>
    </source>
</evidence>
<reference evidence="3 4" key="1">
    <citation type="submission" date="2016-02" db="EMBL/GenBank/DDBJ databases">
        <title>Genome sequence of Moorella mulderi DSM 14980.</title>
        <authorList>
            <person name="Poehlein A."/>
            <person name="Daniel R."/>
        </authorList>
    </citation>
    <scope>NUCLEOTIDE SEQUENCE [LARGE SCALE GENOMIC DNA]</scope>
    <source>
        <strain evidence="3 4">DSM 14980</strain>
    </source>
</reference>
<dbReference type="AlphaFoldDB" id="A0A151ASL4"/>
<proteinExistence type="predicted"/>
<dbReference type="PATRIC" id="fig|1122241.3.peg.3234"/>
<evidence type="ECO:0000256" key="1">
    <source>
        <dbReference type="ARBA" id="ARBA00022670"/>
    </source>
</evidence>
<dbReference type="Pfam" id="PF13365">
    <property type="entry name" value="Trypsin_2"/>
    <property type="match status" value="1"/>
</dbReference>
<dbReference type="PRINTS" id="PR00834">
    <property type="entry name" value="PROTEASES2C"/>
</dbReference>
<dbReference type="SUPFAM" id="SSF50494">
    <property type="entry name" value="Trypsin-like serine proteases"/>
    <property type="match status" value="1"/>
</dbReference>
<protein>
    <submittedName>
        <fullName evidence="3">Putative periplasmic serine endoprotease DegP-like</fullName>
        <ecNumber evidence="3">3.4.21.107</ecNumber>
    </submittedName>
</protein>
<evidence type="ECO:0000313" key="3">
    <source>
        <dbReference type="EMBL" id="KYH30570.1"/>
    </source>
</evidence>
<keyword evidence="1 3" id="KW-0645">Protease</keyword>
<sequence length="389" mass="41764">MKGLMKAVKAVSVNTVLAFMLSGLLIMVGGFGLAQIYDKLHNQVVMETSKLGPIEENTEPAKAKDLKSIIAENQKLVVYLEVDSDYGKVQGSGFLYNQQGDIITNAHVVGDARTCRVKLSDGTVYQGTVIGRGGEIDVALVRVPELAGREPMKIARDRTAEVGDEVIALGSPLGLQNTATTGIISGVNRNLDIGNYHYTGLYQISAPISHGSSGGPLLDRLTGEVLGVNTAGAEGENIGFSIPITQVLPLVENWSKNPNVSPALPTTSTTNEIPPKELAMAASYLVEEFYTCVNNGDYVGAFALLGSDWKAKQPYEKFRAGYLNTLSVRIEDLQVLAVNQDGANIGVIIAALERTKEGEERISYYRATYQVGLENGKLKLLNGTASKIR</sequence>
<evidence type="ECO:0000313" key="4">
    <source>
        <dbReference type="Proteomes" id="UP000075670"/>
    </source>
</evidence>
<gene>
    <name evidence="3" type="primary">degP1</name>
    <name evidence="3" type="ORF">MOMUL_30300</name>
</gene>
<keyword evidence="2 3" id="KW-0378">Hydrolase</keyword>
<dbReference type="GO" id="GO:0006508">
    <property type="term" value="P:proteolysis"/>
    <property type="evidence" value="ECO:0007669"/>
    <property type="project" value="UniProtKB-KW"/>
</dbReference>
<dbReference type="EMBL" id="LTBC01000029">
    <property type="protein sequence ID" value="KYH30570.1"/>
    <property type="molecule type" value="Genomic_DNA"/>
</dbReference>
<name>A0A151ASL4_9FIRM</name>
<accession>A0A151ASL4</accession>
<dbReference type="GO" id="GO:0004252">
    <property type="term" value="F:serine-type endopeptidase activity"/>
    <property type="evidence" value="ECO:0007669"/>
    <property type="project" value="InterPro"/>
</dbReference>
<keyword evidence="4" id="KW-1185">Reference proteome</keyword>
<comment type="caution">
    <text evidence="3">The sequence shown here is derived from an EMBL/GenBank/DDBJ whole genome shotgun (WGS) entry which is preliminary data.</text>
</comment>
<dbReference type="InterPro" id="IPR051201">
    <property type="entry name" value="Chloro_Bact_Ser_Proteases"/>
</dbReference>
<dbReference type="InterPro" id="IPR009003">
    <property type="entry name" value="Peptidase_S1_PA"/>
</dbReference>
<organism evidence="3 4">
    <name type="scientific">Moorella mulderi DSM 14980</name>
    <dbReference type="NCBI Taxonomy" id="1122241"/>
    <lineage>
        <taxon>Bacteria</taxon>
        <taxon>Bacillati</taxon>
        <taxon>Bacillota</taxon>
        <taxon>Clostridia</taxon>
        <taxon>Neomoorellales</taxon>
        <taxon>Neomoorellaceae</taxon>
        <taxon>Neomoorella</taxon>
    </lineage>
</organism>
<dbReference type="InterPro" id="IPR001940">
    <property type="entry name" value="Peptidase_S1C"/>
</dbReference>
<dbReference type="PANTHER" id="PTHR43343">
    <property type="entry name" value="PEPTIDASE S12"/>
    <property type="match status" value="1"/>
</dbReference>
<dbReference type="PANTHER" id="PTHR43343:SF3">
    <property type="entry name" value="PROTEASE DO-LIKE 8, CHLOROPLASTIC"/>
    <property type="match status" value="1"/>
</dbReference>